<dbReference type="InterPro" id="IPR021030">
    <property type="entry name" value="DUF3731"/>
</dbReference>
<dbReference type="InterPro" id="IPR018181">
    <property type="entry name" value="Heat_shock_70_CS"/>
</dbReference>
<dbReference type="RefSeq" id="WP_308984394.1">
    <property type="nucleotide sequence ID" value="NZ_JARXIC010000007.1"/>
</dbReference>
<sequence length="931" mass="103115">MAARYFIGIDLGTSNCALSYIDSKDPTAGTQVFQIPQYASLNTVRESSSLPSFGYYLSEAEQSALAGDAVGEWDSGRVVGLLARELAGSDAARSISSAKSWLCYAGIDRERKLLPWKSEVIAEYDKCSPVEASAAYLDYLRLAWDQTIGREDKQSLFDRQDIVITVPASFDTVAQRLTLDAAQQARYPQSTRLLEEPQAAFYAWLETHGDARDWGQTLGELSERPKVVCVCDIGGGTSDFSLFELSQIAGEALPHVRRIAVSKHILLGGDNIDLALAHLAEAKLSGQTALSTTGWSQLVAQCRDLKERVLSTEGPEEEPFTIALAGAGGSLFESVQTLTLNRGDITRTVLDGFFPVCDADAQPVNDASGLREIGLPYAQDSAITHHLADFIRGRKVDALLFNGGTLAAACVRVRLADQLAAWQEGQRPVILENTSLELAVARGAAWYRASLSREHVATIEGGSGHSFYLEVSYTPKRGKKKRKQSAETRLVCVLAQGSPLETSTRITALNLSLKVNMPVQFQAYTSTCREGDQGGDLVRKNEHDFHKLPVMQTMAQLPVGAPLPEDGNVAIELEAHLNSLGLLRVNCVSVRRILEENRVWRLEFNLRQADESAAGDAAPQQPNTGLSSEDLESSKALIADTFGPEPRIPASKLLKELERISHLNRREWNVPFIRELWQTHASFLTRRDRSPEHELAWLNAAGFFLRPGYGHALDPYFIRTLWTIYELDLAHANNKANREQYFLLWRRVAGGLDAAQQEALYDAWVDKTLQDSKQSYEPARMLGAFEHLSAEKRTQLAHHFTASIVRRSETFCDHSIWALGRVLNRVPLYGGEHAILPASEVWLAFEQLEALDWSRDNLRNLPQLFVQAARIVNNRDHDVAEDLRERIIAKATSSGASTQQTEPLRTFTPIDAKDIQQLFGESLPVGLQVES</sequence>
<dbReference type="Pfam" id="PF00012">
    <property type="entry name" value="HSP70"/>
    <property type="match status" value="1"/>
</dbReference>
<dbReference type="PANTHER" id="PTHR42749:SF1">
    <property type="entry name" value="CELL SHAPE-DETERMINING PROTEIN MREB"/>
    <property type="match status" value="1"/>
</dbReference>
<evidence type="ECO:0000313" key="6">
    <source>
        <dbReference type="Proteomes" id="UP001243717"/>
    </source>
</evidence>
<organism evidence="5 6">
    <name type="scientific">Thalassobacterium sedimentorum</name>
    <dbReference type="NCBI Taxonomy" id="3041258"/>
    <lineage>
        <taxon>Bacteria</taxon>
        <taxon>Pseudomonadati</taxon>
        <taxon>Verrucomicrobiota</taxon>
        <taxon>Opitutia</taxon>
        <taxon>Puniceicoccales</taxon>
        <taxon>Coraliomargaritaceae</taxon>
        <taxon>Thalassobacterium</taxon>
    </lineage>
</organism>
<evidence type="ECO:0000256" key="3">
    <source>
        <dbReference type="ARBA" id="ARBA00022840"/>
    </source>
</evidence>
<dbReference type="InterPro" id="IPR043129">
    <property type="entry name" value="ATPase_NBD"/>
</dbReference>
<dbReference type="CDD" id="cd10170">
    <property type="entry name" value="ASKHA_NBD_HSP70"/>
    <property type="match status" value="1"/>
</dbReference>
<protein>
    <submittedName>
        <fullName evidence="5">Hsp70 family protein</fullName>
    </submittedName>
</protein>
<keyword evidence="6" id="KW-1185">Reference proteome</keyword>
<comment type="similarity">
    <text evidence="1">Belongs to the heat shock protein 70 family.</text>
</comment>
<dbReference type="SUPFAM" id="SSF53067">
    <property type="entry name" value="Actin-like ATPase domain"/>
    <property type="match status" value="2"/>
</dbReference>
<evidence type="ECO:0000256" key="2">
    <source>
        <dbReference type="ARBA" id="ARBA00022741"/>
    </source>
</evidence>
<reference evidence="5 6" key="1">
    <citation type="submission" date="2023-04" db="EMBL/GenBank/DDBJ databases">
        <title>A novel bacteria isolated from coastal sediment.</title>
        <authorList>
            <person name="Liu X.-J."/>
            <person name="Du Z.-J."/>
        </authorList>
    </citation>
    <scope>NUCLEOTIDE SEQUENCE [LARGE SCALE GENOMIC DNA]</scope>
    <source>
        <strain evidence="5 6">SDUM461004</strain>
    </source>
</reference>
<dbReference type="Gene3D" id="3.90.640.10">
    <property type="entry name" value="Actin, Chain A, domain 4"/>
    <property type="match status" value="1"/>
</dbReference>
<evidence type="ECO:0000256" key="1">
    <source>
        <dbReference type="ARBA" id="ARBA00007381"/>
    </source>
</evidence>
<dbReference type="InterPro" id="IPR013126">
    <property type="entry name" value="Hsp_70_fam"/>
</dbReference>
<dbReference type="Gene3D" id="3.30.420.40">
    <property type="match status" value="2"/>
</dbReference>
<keyword evidence="3" id="KW-0067">ATP-binding</keyword>
<dbReference type="Pfam" id="PF12531">
    <property type="entry name" value="DUF3731"/>
    <property type="match status" value="1"/>
</dbReference>
<comment type="caution">
    <text evidence="5">The sequence shown here is derived from an EMBL/GenBank/DDBJ whole genome shotgun (WGS) entry which is preliminary data.</text>
</comment>
<feature type="region of interest" description="Disordered" evidence="4">
    <location>
        <begin position="611"/>
        <end position="631"/>
    </location>
</feature>
<dbReference type="Proteomes" id="UP001243717">
    <property type="component" value="Unassembled WGS sequence"/>
</dbReference>
<proteinExistence type="inferred from homology"/>
<keyword evidence="2" id="KW-0547">Nucleotide-binding</keyword>
<evidence type="ECO:0000313" key="5">
    <source>
        <dbReference type="EMBL" id="MDQ8193907.1"/>
    </source>
</evidence>
<dbReference type="PROSITE" id="PS00297">
    <property type="entry name" value="HSP70_1"/>
    <property type="match status" value="1"/>
</dbReference>
<evidence type="ECO:0000256" key="4">
    <source>
        <dbReference type="SAM" id="MobiDB-lite"/>
    </source>
</evidence>
<name>A0ABU1AGF0_9BACT</name>
<dbReference type="PANTHER" id="PTHR42749">
    <property type="entry name" value="CELL SHAPE-DETERMINING PROTEIN MREB"/>
    <property type="match status" value="1"/>
</dbReference>
<gene>
    <name evidence="5" type="ORF">QEH59_05695</name>
</gene>
<dbReference type="EMBL" id="JARXIC010000007">
    <property type="protein sequence ID" value="MDQ8193907.1"/>
    <property type="molecule type" value="Genomic_DNA"/>
</dbReference>
<accession>A0ABU1AGF0</accession>